<dbReference type="RefSeq" id="WP_150002878.1">
    <property type="nucleotide sequence ID" value="NZ_BKCM01000020.1"/>
</dbReference>
<dbReference type="Gene3D" id="3.40.50.150">
    <property type="entry name" value="Vaccinia Virus protein VP39"/>
    <property type="match status" value="1"/>
</dbReference>
<dbReference type="EMBL" id="BKCM01000020">
    <property type="protein sequence ID" value="GER02219.1"/>
    <property type="molecule type" value="Genomic_DNA"/>
</dbReference>
<dbReference type="Pfam" id="PF08241">
    <property type="entry name" value="Methyltransf_11"/>
    <property type="match status" value="1"/>
</dbReference>
<comment type="caution">
    <text evidence="2">The sequence shown here is derived from an EMBL/GenBank/DDBJ whole genome shotgun (WGS) entry which is preliminary data.</text>
</comment>
<organism evidence="2 3">
    <name type="scientific">Iodidimonas gelatinilytica</name>
    <dbReference type="NCBI Taxonomy" id="1236966"/>
    <lineage>
        <taxon>Bacteria</taxon>
        <taxon>Pseudomonadati</taxon>
        <taxon>Pseudomonadota</taxon>
        <taxon>Alphaproteobacteria</taxon>
        <taxon>Iodidimonadales</taxon>
        <taxon>Iodidimonadaceae</taxon>
        <taxon>Iodidimonas</taxon>
    </lineage>
</organism>
<feature type="domain" description="Methyltransferase type 11" evidence="1">
    <location>
        <begin position="66"/>
        <end position="152"/>
    </location>
</feature>
<evidence type="ECO:0000313" key="2">
    <source>
        <dbReference type="EMBL" id="GER02219.1"/>
    </source>
</evidence>
<gene>
    <name evidence="2" type="ORF">JCM17845_28420</name>
</gene>
<protein>
    <recommendedName>
        <fullName evidence="1">Methyltransferase type 11 domain-containing protein</fullName>
    </recommendedName>
</protein>
<dbReference type="InterPro" id="IPR013216">
    <property type="entry name" value="Methyltransf_11"/>
</dbReference>
<name>A0A5A7N589_9PROT</name>
<evidence type="ECO:0000313" key="3">
    <source>
        <dbReference type="Proteomes" id="UP000325187"/>
    </source>
</evidence>
<dbReference type="Proteomes" id="UP000325187">
    <property type="component" value="Unassembled WGS sequence"/>
</dbReference>
<keyword evidence="3" id="KW-1185">Reference proteome</keyword>
<sequence length="295" mass="32333">MNSDSSSPGSNAVIGRDSHGKQAWNTYWNSAPINACTEQFPPAARNDIAQRWQAVFAALPKGASVLDIATGKGAVLFHALASGHPPGGLDLLGVDQADIPTPKSPHPSLVFQGGVEATALPFADRRFDLVTSQFGIEYADFQKAIVEASRVTSGQLLCLIHASDGIVVRQNAAQADQIRWLLNDIHLIDHLRRFVSAQTPAYQQDLEQALNSLQARAEQEENPSMIQQVMGETRQLQTLAHRYNPADLLKSLNMMEQRMAAHASRMTTLARAGRTESEVMAARSAFWPRVFIRLQ</sequence>
<dbReference type="AlphaFoldDB" id="A0A5A7N589"/>
<evidence type="ECO:0000259" key="1">
    <source>
        <dbReference type="Pfam" id="PF08241"/>
    </source>
</evidence>
<proteinExistence type="predicted"/>
<dbReference type="GO" id="GO:0008757">
    <property type="term" value="F:S-adenosylmethionine-dependent methyltransferase activity"/>
    <property type="evidence" value="ECO:0007669"/>
    <property type="project" value="InterPro"/>
</dbReference>
<reference evidence="2 3" key="1">
    <citation type="submission" date="2019-09" db="EMBL/GenBank/DDBJ databases">
        <title>NBRP : Genome information of microbial organism related human and environment.</title>
        <authorList>
            <person name="Hattori M."/>
            <person name="Oshima K."/>
            <person name="Inaba H."/>
            <person name="Suda W."/>
            <person name="Sakamoto M."/>
            <person name="Iino T."/>
            <person name="Kitahara M."/>
            <person name="Oshida Y."/>
            <person name="Iida T."/>
            <person name="Kudo T."/>
            <person name="Itoh T."/>
            <person name="Ohkuma M."/>
        </authorList>
    </citation>
    <scope>NUCLEOTIDE SEQUENCE [LARGE SCALE GENOMIC DNA]</scope>
    <source>
        <strain evidence="2 3">Mie-1</strain>
    </source>
</reference>
<dbReference type="SUPFAM" id="SSF53335">
    <property type="entry name" value="S-adenosyl-L-methionine-dependent methyltransferases"/>
    <property type="match status" value="1"/>
</dbReference>
<dbReference type="InterPro" id="IPR029063">
    <property type="entry name" value="SAM-dependent_MTases_sf"/>
</dbReference>
<accession>A0A5A7N589</accession>